<comment type="similarity">
    <text evidence="6">Belongs to the AP2/ERF transcription factor family. ERF subfamily.</text>
</comment>
<dbReference type="InterPro" id="IPR044808">
    <property type="entry name" value="ERF_plant"/>
</dbReference>
<dbReference type="InterPro" id="IPR001471">
    <property type="entry name" value="AP2/ERF_dom"/>
</dbReference>
<evidence type="ECO:0000313" key="10">
    <source>
        <dbReference type="Proteomes" id="UP001634007"/>
    </source>
</evidence>
<feature type="region of interest" description="Disordered" evidence="7">
    <location>
        <begin position="226"/>
        <end position="250"/>
    </location>
</feature>
<dbReference type="SUPFAM" id="SSF54171">
    <property type="entry name" value="DNA-binding domain"/>
    <property type="match status" value="1"/>
</dbReference>
<keyword evidence="10" id="KW-1185">Reference proteome</keyword>
<dbReference type="CDD" id="cd00018">
    <property type="entry name" value="AP2"/>
    <property type="match status" value="1"/>
</dbReference>
<evidence type="ECO:0000259" key="8">
    <source>
        <dbReference type="PROSITE" id="PS51032"/>
    </source>
</evidence>
<dbReference type="EMBL" id="JBJKBG010000007">
    <property type="protein sequence ID" value="KAL3729497.1"/>
    <property type="molecule type" value="Genomic_DNA"/>
</dbReference>
<dbReference type="FunFam" id="3.30.730.10:FF:000001">
    <property type="entry name" value="Ethylene-responsive transcription factor 2"/>
    <property type="match status" value="1"/>
</dbReference>
<proteinExistence type="inferred from homology"/>
<sequence>MLQEIFSPFETDQFDALKSICEHLFEGDDDSVDTKFYAPTPANMYSRSSSFSNLLLMESWSELPLKVDNAEDMLVYGAMCDGMDSGWTMPSTTNQELDFEVATIDYNSIGVASNQELNVEVTTVDYNSIGSVTEEKLEMVEPEVQVPVEKTHYKGVRRRPWGKYAAEIRDPKKNGARIWLGTYETPEDAALAYDRAAFKMRGSKAKVNFPHLIGVAEYEPVRVSRKRFSAEHSSPSTPGDDGLVTKTKRRKGEVNVDAEVDFRTPIPFPILDIGFWSCDEQLVL</sequence>
<dbReference type="InterPro" id="IPR016177">
    <property type="entry name" value="DNA-bd_dom_sf"/>
</dbReference>
<evidence type="ECO:0000256" key="7">
    <source>
        <dbReference type="SAM" id="MobiDB-lite"/>
    </source>
</evidence>
<organism evidence="9 10">
    <name type="scientific">Eucalyptus globulus</name>
    <name type="common">Tasmanian blue gum</name>
    <dbReference type="NCBI Taxonomy" id="34317"/>
    <lineage>
        <taxon>Eukaryota</taxon>
        <taxon>Viridiplantae</taxon>
        <taxon>Streptophyta</taxon>
        <taxon>Embryophyta</taxon>
        <taxon>Tracheophyta</taxon>
        <taxon>Spermatophyta</taxon>
        <taxon>Magnoliopsida</taxon>
        <taxon>eudicotyledons</taxon>
        <taxon>Gunneridae</taxon>
        <taxon>Pentapetalae</taxon>
        <taxon>rosids</taxon>
        <taxon>malvids</taxon>
        <taxon>Myrtales</taxon>
        <taxon>Myrtaceae</taxon>
        <taxon>Myrtoideae</taxon>
        <taxon>Eucalypteae</taxon>
        <taxon>Eucalyptus</taxon>
    </lineage>
</organism>
<dbReference type="Gene3D" id="3.30.730.10">
    <property type="entry name" value="AP2/ERF domain"/>
    <property type="match status" value="1"/>
</dbReference>
<dbReference type="InterPro" id="IPR036955">
    <property type="entry name" value="AP2/ERF_dom_sf"/>
</dbReference>
<dbReference type="SMART" id="SM00380">
    <property type="entry name" value="AP2"/>
    <property type="match status" value="1"/>
</dbReference>
<keyword evidence="3" id="KW-0238">DNA-binding</keyword>
<evidence type="ECO:0000256" key="1">
    <source>
        <dbReference type="ARBA" id="ARBA00004123"/>
    </source>
</evidence>
<dbReference type="PANTHER" id="PTHR31190:SF102">
    <property type="entry name" value="AP2_ERF DOMAIN-CONTAINING PROTEIN"/>
    <property type="match status" value="1"/>
</dbReference>
<dbReference type="GO" id="GO:0005634">
    <property type="term" value="C:nucleus"/>
    <property type="evidence" value="ECO:0007669"/>
    <property type="project" value="UniProtKB-SubCell"/>
</dbReference>
<keyword evidence="4" id="KW-0804">Transcription</keyword>
<accession>A0ABD3JR42</accession>
<name>A0ABD3JR42_EUCGL</name>
<evidence type="ECO:0000256" key="5">
    <source>
        <dbReference type="ARBA" id="ARBA00023242"/>
    </source>
</evidence>
<comment type="caution">
    <text evidence="9">The sequence shown here is derived from an EMBL/GenBank/DDBJ whole genome shotgun (WGS) entry which is preliminary data.</text>
</comment>
<evidence type="ECO:0000256" key="3">
    <source>
        <dbReference type="ARBA" id="ARBA00023125"/>
    </source>
</evidence>
<feature type="domain" description="AP2/ERF" evidence="8">
    <location>
        <begin position="152"/>
        <end position="210"/>
    </location>
</feature>
<dbReference type="PROSITE" id="PS51032">
    <property type="entry name" value="AP2_ERF"/>
    <property type="match status" value="1"/>
</dbReference>
<evidence type="ECO:0000313" key="9">
    <source>
        <dbReference type="EMBL" id="KAL3729497.1"/>
    </source>
</evidence>
<evidence type="ECO:0000256" key="6">
    <source>
        <dbReference type="ARBA" id="ARBA00024343"/>
    </source>
</evidence>
<dbReference type="PRINTS" id="PR00367">
    <property type="entry name" value="ETHRSPELEMNT"/>
</dbReference>
<keyword evidence="5" id="KW-0539">Nucleus</keyword>
<dbReference type="GO" id="GO:0003677">
    <property type="term" value="F:DNA binding"/>
    <property type="evidence" value="ECO:0007669"/>
    <property type="project" value="UniProtKB-KW"/>
</dbReference>
<keyword evidence="2" id="KW-0805">Transcription regulation</keyword>
<evidence type="ECO:0000256" key="2">
    <source>
        <dbReference type="ARBA" id="ARBA00023015"/>
    </source>
</evidence>
<gene>
    <name evidence="9" type="ORF">ACJRO7_026596</name>
</gene>
<dbReference type="Proteomes" id="UP001634007">
    <property type="component" value="Unassembled WGS sequence"/>
</dbReference>
<dbReference type="Pfam" id="PF00847">
    <property type="entry name" value="AP2"/>
    <property type="match status" value="1"/>
</dbReference>
<reference evidence="9 10" key="1">
    <citation type="submission" date="2024-11" db="EMBL/GenBank/DDBJ databases">
        <title>Chromosome-level genome assembly of Eucalyptus globulus Labill. provides insights into its genome evolution.</title>
        <authorList>
            <person name="Li X."/>
        </authorList>
    </citation>
    <scope>NUCLEOTIDE SEQUENCE [LARGE SCALE GENOMIC DNA]</scope>
    <source>
        <strain evidence="9">CL2024</strain>
        <tissue evidence="9">Fresh tender leaves</tissue>
    </source>
</reference>
<comment type="subcellular location">
    <subcellularLocation>
        <location evidence="1">Nucleus</location>
    </subcellularLocation>
</comment>
<protein>
    <recommendedName>
        <fullName evidence="8">AP2/ERF domain-containing protein</fullName>
    </recommendedName>
</protein>
<dbReference type="AlphaFoldDB" id="A0ABD3JR42"/>
<dbReference type="PANTHER" id="PTHR31190">
    <property type="entry name" value="DNA-BINDING DOMAIN"/>
    <property type="match status" value="1"/>
</dbReference>
<evidence type="ECO:0000256" key="4">
    <source>
        <dbReference type="ARBA" id="ARBA00023163"/>
    </source>
</evidence>